<reference evidence="2" key="1">
    <citation type="submission" date="2016-10" db="EMBL/GenBank/DDBJ databases">
        <authorList>
            <person name="Varghese N."/>
            <person name="Submissions S."/>
        </authorList>
    </citation>
    <scope>NUCLEOTIDE SEQUENCE [LARGE SCALE GENOMIC DNA]</scope>
    <source>
        <strain evidence="2">DSM 29303</strain>
    </source>
</reference>
<dbReference type="RefSeq" id="WP_036730649.1">
    <property type="nucleotide sequence ID" value="NZ_FNNA01000001.1"/>
</dbReference>
<dbReference type="STRING" id="1545044.SAMN05444276_101681"/>
<protein>
    <submittedName>
        <fullName evidence="1">Uncharacterized protein</fullName>
    </submittedName>
</protein>
<name>A0A1H2SPZ4_9RHOB</name>
<dbReference type="AlphaFoldDB" id="A0A1H2SPZ4"/>
<proteinExistence type="predicted"/>
<organism evidence="1 2">
    <name type="scientific">Paracoccus sanguinis</name>
    <dbReference type="NCBI Taxonomy" id="1545044"/>
    <lineage>
        <taxon>Bacteria</taxon>
        <taxon>Pseudomonadati</taxon>
        <taxon>Pseudomonadota</taxon>
        <taxon>Alphaproteobacteria</taxon>
        <taxon>Rhodobacterales</taxon>
        <taxon>Paracoccaceae</taxon>
        <taxon>Paracoccus</taxon>
    </lineage>
</organism>
<evidence type="ECO:0000313" key="2">
    <source>
        <dbReference type="Proteomes" id="UP000182944"/>
    </source>
</evidence>
<accession>A0A1H2SPZ4</accession>
<dbReference type="EMBL" id="FNNA01000001">
    <property type="protein sequence ID" value="SDW33119.1"/>
    <property type="molecule type" value="Genomic_DNA"/>
</dbReference>
<dbReference type="Proteomes" id="UP000182944">
    <property type="component" value="Unassembled WGS sequence"/>
</dbReference>
<evidence type="ECO:0000313" key="1">
    <source>
        <dbReference type="EMBL" id="SDW33119.1"/>
    </source>
</evidence>
<sequence>MERTSSAKWFWHELDRVLRPALQGGCSWDEAISALRDKADQLERNRDAGLEAASYRKFERL</sequence>
<keyword evidence="2" id="KW-1185">Reference proteome</keyword>
<gene>
    <name evidence="1" type="ORF">SAMN05444276_101681</name>
</gene>